<dbReference type="PANTHER" id="PTHR48063">
    <property type="entry name" value="LRR RECEPTOR-LIKE KINASE"/>
    <property type="match status" value="1"/>
</dbReference>
<keyword evidence="7" id="KW-0472">Membrane</keyword>
<dbReference type="EnsemblPlants" id="LPERR11G13760.1">
    <property type="protein sequence ID" value="LPERR11G13760.1"/>
    <property type="gene ID" value="LPERR11G13760"/>
</dbReference>
<dbReference type="AlphaFoldDB" id="A0A0D9XT91"/>
<keyword evidence="12" id="KW-1185">Reference proteome</keyword>
<evidence type="ECO:0000256" key="1">
    <source>
        <dbReference type="ARBA" id="ARBA00004479"/>
    </source>
</evidence>
<dbReference type="SUPFAM" id="SSF52058">
    <property type="entry name" value="L domain-like"/>
    <property type="match status" value="1"/>
</dbReference>
<dbReference type="Gramene" id="LPERR11G13760.1">
    <property type="protein sequence ID" value="LPERR11G13760.1"/>
    <property type="gene ID" value="LPERR11G13760"/>
</dbReference>
<keyword evidence="6" id="KW-1133">Transmembrane helix</keyword>
<evidence type="ECO:0000256" key="7">
    <source>
        <dbReference type="ARBA" id="ARBA00023136"/>
    </source>
</evidence>
<evidence type="ECO:0000256" key="8">
    <source>
        <dbReference type="ARBA" id="ARBA00023180"/>
    </source>
</evidence>
<dbReference type="InterPro" id="IPR013210">
    <property type="entry name" value="LRR_N_plant-typ"/>
</dbReference>
<reference evidence="11" key="3">
    <citation type="submission" date="2015-04" db="UniProtKB">
        <authorList>
            <consortium name="EnsemblPlants"/>
        </authorList>
    </citation>
    <scope>IDENTIFICATION</scope>
</reference>
<evidence type="ECO:0000256" key="4">
    <source>
        <dbReference type="ARBA" id="ARBA00022729"/>
    </source>
</evidence>
<organism evidence="11 12">
    <name type="scientific">Leersia perrieri</name>
    <dbReference type="NCBI Taxonomy" id="77586"/>
    <lineage>
        <taxon>Eukaryota</taxon>
        <taxon>Viridiplantae</taxon>
        <taxon>Streptophyta</taxon>
        <taxon>Embryophyta</taxon>
        <taxon>Tracheophyta</taxon>
        <taxon>Spermatophyta</taxon>
        <taxon>Magnoliopsida</taxon>
        <taxon>Liliopsida</taxon>
        <taxon>Poales</taxon>
        <taxon>Poaceae</taxon>
        <taxon>BOP clade</taxon>
        <taxon>Oryzoideae</taxon>
        <taxon>Oryzeae</taxon>
        <taxon>Oryzinae</taxon>
        <taxon>Leersia</taxon>
    </lineage>
</organism>
<dbReference type="STRING" id="77586.A0A0D9XT91"/>
<evidence type="ECO:0000256" key="5">
    <source>
        <dbReference type="ARBA" id="ARBA00022737"/>
    </source>
</evidence>
<dbReference type="Gene3D" id="3.80.10.10">
    <property type="entry name" value="Ribonuclease Inhibitor"/>
    <property type="match status" value="2"/>
</dbReference>
<protein>
    <recommendedName>
        <fullName evidence="10">Leucine-rich repeat-containing N-terminal plant-type domain-containing protein</fullName>
    </recommendedName>
</protein>
<dbReference type="InterPro" id="IPR046956">
    <property type="entry name" value="RLP23-like"/>
</dbReference>
<reference evidence="11 12" key="1">
    <citation type="submission" date="2012-08" db="EMBL/GenBank/DDBJ databases">
        <title>Oryza genome evolution.</title>
        <authorList>
            <person name="Wing R.A."/>
        </authorList>
    </citation>
    <scope>NUCLEOTIDE SEQUENCE</scope>
</reference>
<dbReference type="eggNOG" id="KOG0619">
    <property type="taxonomic scope" value="Eukaryota"/>
</dbReference>
<dbReference type="Pfam" id="PF13855">
    <property type="entry name" value="LRR_8"/>
    <property type="match status" value="1"/>
</dbReference>
<comment type="subcellular location">
    <subcellularLocation>
        <location evidence="1">Membrane</location>
        <topology evidence="1">Single-pass type I membrane protein</topology>
    </subcellularLocation>
</comment>
<dbReference type="Pfam" id="PF08263">
    <property type="entry name" value="LRRNT_2"/>
    <property type="match status" value="1"/>
</dbReference>
<feature type="signal peptide" evidence="9">
    <location>
        <begin position="1"/>
        <end position="27"/>
    </location>
</feature>
<dbReference type="InterPro" id="IPR032675">
    <property type="entry name" value="LRR_dom_sf"/>
</dbReference>
<feature type="chain" id="PRO_5002350288" description="Leucine-rich repeat-containing N-terminal plant-type domain-containing protein" evidence="9">
    <location>
        <begin position="28"/>
        <end position="310"/>
    </location>
</feature>
<dbReference type="Proteomes" id="UP000032180">
    <property type="component" value="Chromosome 11"/>
</dbReference>
<keyword evidence="8" id="KW-0325">Glycoprotein</keyword>
<evidence type="ECO:0000256" key="6">
    <source>
        <dbReference type="ARBA" id="ARBA00022989"/>
    </source>
</evidence>
<evidence type="ECO:0000259" key="10">
    <source>
        <dbReference type="Pfam" id="PF08263"/>
    </source>
</evidence>
<reference evidence="12" key="2">
    <citation type="submission" date="2013-12" db="EMBL/GenBank/DDBJ databases">
        <authorList>
            <person name="Yu Y."/>
            <person name="Lee S."/>
            <person name="de Baynast K."/>
            <person name="Wissotski M."/>
            <person name="Liu L."/>
            <person name="Talag J."/>
            <person name="Goicoechea J."/>
            <person name="Angelova A."/>
            <person name="Jetty R."/>
            <person name="Kudrna D."/>
            <person name="Golser W."/>
            <person name="Rivera L."/>
            <person name="Zhang J."/>
            <person name="Wing R."/>
        </authorList>
    </citation>
    <scope>NUCLEOTIDE SEQUENCE</scope>
</reference>
<dbReference type="HOGENOM" id="CLU_000288_18_13_1"/>
<keyword evidence="5" id="KW-0677">Repeat</keyword>
<feature type="domain" description="Leucine-rich repeat-containing N-terminal plant-type" evidence="10">
    <location>
        <begin position="47"/>
        <end position="88"/>
    </location>
</feature>
<keyword evidence="4 9" id="KW-0732">Signal</keyword>
<sequence>MYTTAAKFLLLMATAACTCLSVVVVAADALPERRQNDAGGSIGCWPKERDALLAFKEVITNDTYNSLASWQPAGRQSDCCRWKGVTCSSQTGHVLRLDLWGMGLIGQISSSLLSLEHLESLDLGWNILHGHNGCLPEFLGSLKNLRSLNLADISFTGIMPPHLGNLTKLECLDLSYNVMQFTDLSWLTHLSSLLCLDLSGNNLSMALDWSNAINATPALEILFLSNCSLQSSNQLLTHINLTKIKFLDLSYNYFGHPIATCWLRNITSIQYLHLDETYLYGPFPESLGLMTSLFDLSFTDNDNKATMTVD</sequence>
<dbReference type="GO" id="GO:0016020">
    <property type="term" value="C:membrane"/>
    <property type="evidence" value="ECO:0007669"/>
    <property type="project" value="UniProtKB-SubCell"/>
</dbReference>
<keyword evidence="2" id="KW-0433">Leucine-rich repeat</keyword>
<name>A0A0D9XT91_9ORYZ</name>
<dbReference type="InterPro" id="IPR001611">
    <property type="entry name" value="Leu-rich_rpt"/>
</dbReference>
<dbReference type="FunFam" id="3.80.10.10:FF:000400">
    <property type="entry name" value="Nuclear pore complex protein NUP107"/>
    <property type="match status" value="1"/>
</dbReference>
<evidence type="ECO:0000313" key="11">
    <source>
        <dbReference type="EnsemblPlants" id="LPERR11G13760.1"/>
    </source>
</evidence>
<keyword evidence="3" id="KW-0812">Transmembrane</keyword>
<proteinExistence type="predicted"/>
<evidence type="ECO:0000256" key="2">
    <source>
        <dbReference type="ARBA" id="ARBA00022614"/>
    </source>
</evidence>
<dbReference type="PANTHER" id="PTHR48063:SF95">
    <property type="entry name" value="OS11G0564900 PROTEIN"/>
    <property type="match status" value="1"/>
</dbReference>
<evidence type="ECO:0000313" key="12">
    <source>
        <dbReference type="Proteomes" id="UP000032180"/>
    </source>
</evidence>
<evidence type="ECO:0000256" key="9">
    <source>
        <dbReference type="SAM" id="SignalP"/>
    </source>
</evidence>
<evidence type="ECO:0000256" key="3">
    <source>
        <dbReference type="ARBA" id="ARBA00022692"/>
    </source>
</evidence>
<accession>A0A0D9XT91</accession>